<reference evidence="4 5" key="1">
    <citation type="submission" date="2020-08" db="EMBL/GenBank/DDBJ databases">
        <title>Genomic Encyclopedia of Type Strains, Phase IV (KMG-V): Genome sequencing to study the core and pangenomes of soil and plant-associated prokaryotes.</title>
        <authorList>
            <person name="Whitman W."/>
        </authorList>
    </citation>
    <scope>NUCLEOTIDE SEQUENCE [LARGE SCALE GENOMIC DNA]</scope>
    <source>
        <strain evidence="4 5">M2T3</strain>
    </source>
</reference>
<evidence type="ECO:0000259" key="3">
    <source>
        <dbReference type="Pfam" id="PF20041"/>
    </source>
</evidence>
<feature type="chain" id="PRO_5031155579" evidence="2">
    <location>
        <begin position="30"/>
        <end position="1159"/>
    </location>
</feature>
<protein>
    <submittedName>
        <fullName evidence="4">RHS repeat-associated protein</fullName>
    </submittedName>
</protein>
<dbReference type="PANTHER" id="PTHR32305:SF15">
    <property type="entry name" value="PROTEIN RHSA-RELATED"/>
    <property type="match status" value="1"/>
</dbReference>
<name>A0A7X0MJ97_9SPHI</name>
<dbReference type="Pfam" id="PF20041">
    <property type="entry name" value="DUF6443"/>
    <property type="match status" value="1"/>
</dbReference>
<feature type="compositionally biased region" description="Basic and acidic residues" evidence="1">
    <location>
        <begin position="1147"/>
        <end position="1159"/>
    </location>
</feature>
<organism evidence="4 5">
    <name type="scientific">Pedobacter cryoconitis</name>
    <dbReference type="NCBI Taxonomy" id="188932"/>
    <lineage>
        <taxon>Bacteria</taxon>
        <taxon>Pseudomonadati</taxon>
        <taxon>Bacteroidota</taxon>
        <taxon>Sphingobacteriia</taxon>
        <taxon>Sphingobacteriales</taxon>
        <taxon>Sphingobacteriaceae</taxon>
        <taxon>Pedobacter</taxon>
    </lineage>
</organism>
<feature type="signal peptide" evidence="2">
    <location>
        <begin position="1"/>
        <end position="29"/>
    </location>
</feature>
<evidence type="ECO:0000256" key="1">
    <source>
        <dbReference type="SAM" id="MobiDB-lite"/>
    </source>
</evidence>
<dbReference type="InterPro" id="IPR050708">
    <property type="entry name" value="T6SS_VgrG/RHS"/>
</dbReference>
<dbReference type="InterPro" id="IPR022385">
    <property type="entry name" value="Rhs_assc_core"/>
</dbReference>
<sequence length="1159" mass="128033">MIVYKIFRTRLARLFISLILLLSPCFTQAQTEVKSPLIGSPTAGSYYSYNSIILNPDFSFIATDGNSLDLYIADPDCQPLTMALSANQNYIYSSTPRIAGYNPAANTYSTCDLMQTVQYIDGLGRPLQTIQVKGTTLGKDMVQPFVYDALGREAQKYLPYAAQGTADGSYKSTGLTDQGVFYSTPPVGVSSISLPSASTIFEASPLSRPLEQGAPGQSWQLSTSNLPGSGHTVKTVYENNVAGEVILWTANTTGTGATGNTNYDANQLYKKTTADENGNKAIEYKDKKGRIICKKLQSDATTFLITYYVYNALNNLSYVIPPIPTSTTYPTSFTETDAVFTNFVYGYHYDDRNRLSQKKIPGKDWEFMVYDKIDKLVASQDGNQRLNNQWMITKYDALGRAVMTGSWSNGNTAISPQSLTALVYAQNINWENKDNTQGYGYSMTNTYPHTMDNVLTVNYYDNYSTPYTSPYTYSVNSQISPAMPAAASTMTTGLLTMSLTAVLNGVNNNTNPGNMLGTVYYYDDLGRDIQSYEMHYLGGKSINAGNYDQISHSYNFTNDITQTVRIHHNATNSASPAVITIANSYVYDHMGRKRQTFEQINGDNNVLLSQNDYNEIGQKLNKHLHSVDNGASFLQNISYAYNERGWLSTLNTDGNLLNFSLNYNNSGTGITPQWNGNISQMGYNVNKGTNTGAHQFIYNYDGLNRLTQAQSTGSLLDESLSYDRMGNISNLTRGGTSAVSLAYTYTDANGNYSNRLQKVTNNNVAFRSYGYDANGNATSDGGTQTINYNLLNLPQSVLQGGTTKATYIYNAAGNKLKNTGSDGSWDYVNGIVYQNGVISFIQTEEGRANYNVQNSTYNYEYNLKDHLGNTRVSFDKDPSAGTARIIQEDEYYSFGLRKIGGYDFANNNRYLYNGKELQTDLANQYDYGSRFYDPLIGRFSMIDPYSEFFPWMTNYQYASNGPSSKIDLDGLEGIFFFEETAITPEAVPFGDPVANLAKAGGELNGAPISESVTKFEWHHLIPQVLRGTIDLVKEAIREGFGFDKEENLSLQEKFGKATGKGVHGNHPKYTEAIKGQLKESAKNNPGSSALDIVRGVANNARQTIINNPGVKINDLFNLYFLVPSKTRIPNVIPGKVFSGPIPSDPEPAPKEKPKPEPQS</sequence>
<feature type="domain" description="DUF6443" evidence="3">
    <location>
        <begin position="95"/>
        <end position="225"/>
    </location>
</feature>
<dbReference type="NCBIfam" id="TIGR03696">
    <property type="entry name" value="Rhs_assc_core"/>
    <property type="match status" value="1"/>
</dbReference>
<accession>A0A7X0MJ97</accession>
<gene>
    <name evidence="4" type="ORF">HDF25_003092</name>
</gene>
<dbReference type="Proteomes" id="UP000521017">
    <property type="component" value="Unassembled WGS sequence"/>
</dbReference>
<proteinExistence type="predicted"/>
<dbReference type="PANTHER" id="PTHR32305">
    <property type="match status" value="1"/>
</dbReference>
<dbReference type="Gene3D" id="2.180.10.10">
    <property type="entry name" value="RHS repeat-associated core"/>
    <property type="match status" value="1"/>
</dbReference>
<evidence type="ECO:0000313" key="4">
    <source>
        <dbReference type="EMBL" id="MBB6500929.1"/>
    </source>
</evidence>
<feature type="region of interest" description="Disordered" evidence="1">
    <location>
        <begin position="1137"/>
        <end position="1159"/>
    </location>
</feature>
<evidence type="ECO:0000256" key="2">
    <source>
        <dbReference type="SAM" id="SignalP"/>
    </source>
</evidence>
<keyword evidence="2" id="KW-0732">Signal</keyword>
<dbReference type="AlphaFoldDB" id="A0A7X0MJ97"/>
<dbReference type="EMBL" id="JACHCC010000008">
    <property type="protein sequence ID" value="MBB6500929.1"/>
    <property type="molecule type" value="Genomic_DNA"/>
</dbReference>
<evidence type="ECO:0000313" key="5">
    <source>
        <dbReference type="Proteomes" id="UP000521017"/>
    </source>
</evidence>
<dbReference type="InterPro" id="IPR045619">
    <property type="entry name" value="DUF6443"/>
</dbReference>
<dbReference type="RefSeq" id="WP_184626204.1">
    <property type="nucleotide sequence ID" value="NZ_JACHCC010000008.1"/>
</dbReference>
<comment type="caution">
    <text evidence="4">The sequence shown here is derived from an EMBL/GenBank/DDBJ whole genome shotgun (WGS) entry which is preliminary data.</text>
</comment>